<feature type="domain" description="YqgF/RNase H-like" evidence="7">
    <location>
        <begin position="4"/>
        <end position="110"/>
    </location>
</feature>
<comment type="similarity">
    <text evidence="5">Belongs to the YqgF HJR family.</text>
</comment>
<evidence type="ECO:0000313" key="8">
    <source>
        <dbReference type="EMBL" id="GAA1759305.1"/>
    </source>
</evidence>
<dbReference type="NCBIfam" id="TIGR00250">
    <property type="entry name" value="RNAse_H_YqgF"/>
    <property type="match status" value="1"/>
</dbReference>
<evidence type="ECO:0000256" key="4">
    <source>
        <dbReference type="ARBA" id="ARBA00022801"/>
    </source>
</evidence>
<dbReference type="Proteomes" id="UP001501475">
    <property type="component" value="Unassembled WGS sequence"/>
</dbReference>
<dbReference type="Gene3D" id="3.30.420.140">
    <property type="entry name" value="YqgF/RNase H-like domain"/>
    <property type="match status" value="1"/>
</dbReference>
<proteinExistence type="inferred from homology"/>
<protein>
    <recommendedName>
        <fullName evidence="5">Putative pre-16S rRNA nuclease</fullName>
        <ecNumber evidence="5">3.1.-.-</ecNumber>
    </recommendedName>
</protein>
<feature type="region of interest" description="Disordered" evidence="6">
    <location>
        <begin position="145"/>
        <end position="169"/>
    </location>
</feature>
<sequence length="169" mass="17629">MRRGVRLGIDVGSVRVGIAACDPDGILAYPLVTVPRAPEVSHGIPADIAEVARLVAQQQVIEVVVGLPRSLDGVDGAAAVGARSYALVVADVCAPVPVRLIDERLTTVDAHRNLRSSGVSGRAQRRVVDQAAAVLILQTALDQERATGAPAGSPATKPRRKPRRKGSAQ</sequence>
<comment type="caution">
    <text evidence="8">The sequence shown here is derived from an EMBL/GenBank/DDBJ whole genome shotgun (WGS) entry which is preliminary data.</text>
</comment>
<comment type="subcellular location">
    <subcellularLocation>
        <location evidence="5">Cytoplasm</location>
    </subcellularLocation>
</comment>
<evidence type="ECO:0000256" key="2">
    <source>
        <dbReference type="ARBA" id="ARBA00022517"/>
    </source>
</evidence>
<dbReference type="Pfam" id="PF03652">
    <property type="entry name" value="RuvX"/>
    <property type="match status" value="1"/>
</dbReference>
<keyword evidence="1 5" id="KW-0963">Cytoplasm</keyword>
<dbReference type="InterPro" id="IPR037027">
    <property type="entry name" value="YqgF/RNaseH-like_dom_sf"/>
</dbReference>
<keyword evidence="2 5" id="KW-0690">Ribosome biogenesis</keyword>
<reference evidence="9" key="1">
    <citation type="journal article" date="2019" name="Int. J. Syst. Evol. Microbiol.">
        <title>The Global Catalogue of Microorganisms (GCM) 10K type strain sequencing project: providing services to taxonomists for standard genome sequencing and annotation.</title>
        <authorList>
            <consortium name="The Broad Institute Genomics Platform"/>
            <consortium name="The Broad Institute Genome Sequencing Center for Infectious Disease"/>
            <person name="Wu L."/>
            <person name="Ma J."/>
        </authorList>
    </citation>
    <scope>NUCLEOTIDE SEQUENCE [LARGE SCALE GENOMIC DNA]</scope>
    <source>
        <strain evidence="9">JCM 15591</strain>
    </source>
</reference>
<evidence type="ECO:0000259" key="7">
    <source>
        <dbReference type="SMART" id="SM00732"/>
    </source>
</evidence>
<dbReference type="EMBL" id="BAAAPN010000045">
    <property type="protein sequence ID" value="GAA1759305.1"/>
    <property type="molecule type" value="Genomic_DNA"/>
</dbReference>
<dbReference type="PANTHER" id="PTHR33317">
    <property type="entry name" value="POLYNUCLEOTIDYL TRANSFERASE, RIBONUCLEASE H-LIKE SUPERFAMILY PROTEIN"/>
    <property type="match status" value="1"/>
</dbReference>
<feature type="compositionally biased region" description="Basic residues" evidence="6">
    <location>
        <begin position="157"/>
        <end position="169"/>
    </location>
</feature>
<dbReference type="InterPro" id="IPR012337">
    <property type="entry name" value="RNaseH-like_sf"/>
</dbReference>
<name>A0ABP4WT38_9MICO</name>
<dbReference type="InterPro" id="IPR006641">
    <property type="entry name" value="YqgF/RNaseH-like_dom"/>
</dbReference>
<evidence type="ECO:0000256" key="5">
    <source>
        <dbReference type="HAMAP-Rule" id="MF_00651"/>
    </source>
</evidence>
<dbReference type="SMART" id="SM00732">
    <property type="entry name" value="YqgFc"/>
    <property type="match status" value="1"/>
</dbReference>
<keyword evidence="9" id="KW-1185">Reference proteome</keyword>
<keyword evidence="3 5" id="KW-0540">Nuclease</keyword>
<dbReference type="CDD" id="cd16964">
    <property type="entry name" value="YqgF"/>
    <property type="match status" value="1"/>
</dbReference>
<dbReference type="RefSeq" id="WP_344065180.1">
    <property type="nucleotide sequence ID" value="NZ_BAAAPN010000045.1"/>
</dbReference>
<organism evidence="8 9">
    <name type="scientific">Nostocoides vanveenii</name>
    <dbReference type="NCBI Taxonomy" id="330835"/>
    <lineage>
        <taxon>Bacteria</taxon>
        <taxon>Bacillati</taxon>
        <taxon>Actinomycetota</taxon>
        <taxon>Actinomycetes</taxon>
        <taxon>Micrococcales</taxon>
        <taxon>Intrasporangiaceae</taxon>
        <taxon>Nostocoides</taxon>
    </lineage>
</organism>
<comment type="function">
    <text evidence="5">Could be a nuclease involved in processing of the 5'-end of pre-16S rRNA.</text>
</comment>
<dbReference type="EC" id="3.1.-.-" evidence="5"/>
<evidence type="ECO:0000313" key="9">
    <source>
        <dbReference type="Proteomes" id="UP001501475"/>
    </source>
</evidence>
<dbReference type="PANTHER" id="PTHR33317:SF4">
    <property type="entry name" value="POLYNUCLEOTIDYL TRANSFERASE, RIBONUCLEASE H-LIKE SUPERFAMILY PROTEIN"/>
    <property type="match status" value="1"/>
</dbReference>
<evidence type="ECO:0000256" key="3">
    <source>
        <dbReference type="ARBA" id="ARBA00022722"/>
    </source>
</evidence>
<gene>
    <name evidence="8" type="primary">ruvX</name>
    <name evidence="8" type="ORF">GCM10009810_18500</name>
</gene>
<dbReference type="HAMAP" id="MF_00651">
    <property type="entry name" value="Nuclease_YqgF"/>
    <property type="match status" value="1"/>
</dbReference>
<dbReference type="SUPFAM" id="SSF53098">
    <property type="entry name" value="Ribonuclease H-like"/>
    <property type="match status" value="1"/>
</dbReference>
<evidence type="ECO:0000256" key="1">
    <source>
        <dbReference type="ARBA" id="ARBA00022490"/>
    </source>
</evidence>
<keyword evidence="4 5" id="KW-0378">Hydrolase</keyword>
<dbReference type="InterPro" id="IPR005227">
    <property type="entry name" value="YqgF"/>
</dbReference>
<evidence type="ECO:0000256" key="6">
    <source>
        <dbReference type="SAM" id="MobiDB-lite"/>
    </source>
</evidence>
<accession>A0ABP4WT38</accession>